<evidence type="ECO:0000256" key="1">
    <source>
        <dbReference type="SAM" id="MobiDB-lite"/>
    </source>
</evidence>
<proteinExistence type="predicted"/>
<feature type="region of interest" description="Disordered" evidence="1">
    <location>
        <begin position="54"/>
        <end position="89"/>
    </location>
</feature>
<feature type="compositionally biased region" description="Basic and acidic residues" evidence="1">
    <location>
        <begin position="60"/>
        <end position="89"/>
    </location>
</feature>
<organism evidence="2">
    <name type="scientific">marine sediment metagenome</name>
    <dbReference type="NCBI Taxonomy" id="412755"/>
    <lineage>
        <taxon>unclassified sequences</taxon>
        <taxon>metagenomes</taxon>
        <taxon>ecological metagenomes</taxon>
    </lineage>
</organism>
<dbReference type="AlphaFoldDB" id="A0A0F9IZQ7"/>
<evidence type="ECO:0000313" key="2">
    <source>
        <dbReference type="EMBL" id="KKM25614.1"/>
    </source>
</evidence>
<gene>
    <name evidence="2" type="ORF">LCGC14_1593210</name>
</gene>
<accession>A0A0F9IZQ7</accession>
<reference evidence="2" key="1">
    <citation type="journal article" date="2015" name="Nature">
        <title>Complex archaea that bridge the gap between prokaryotes and eukaryotes.</title>
        <authorList>
            <person name="Spang A."/>
            <person name="Saw J.H."/>
            <person name="Jorgensen S.L."/>
            <person name="Zaremba-Niedzwiedzka K."/>
            <person name="Martijn J."/>
            <person name="Lind A.E."/>
            <person name="van Eijk R."/>
            <person name="Schleper C."/>
            <person name="Guy L."/>
            <person name="Ettema T.J."/>
        </authorList>
    </citation>
    <scope>NUCLEOTIDE SEQUENCE</scope>
</reference>
<dbReference type="EMBL" id="LAZR01012680">
    <property type="protein sequence ID" value="KKM25614.1"/>
    <property type="molecule type" value="Genomic_DNA"/>
</dbReference>
<comment type="caution">
    <text evidence="2">The sequence shown here is derived from an EMBL/GenBank/DDBJ whole genome shotgun (WGS) entry which is preliminary data.</text>
</comment>
<sequence length="89" mass="10162">MVLNVQKGRALLARPNLDKGEEMANKAKEKLPEKPYRLKDRVRVCGKWQKKGYQADDEEKAAWAERCKNRGQDPKTGKPKVDKTAPAKK</sequence>
<name>A0A0F9IZQ7_9ZZZZ</name>
<protein>
    <submittedName>
        <fullName evidence="2">Uncharacterized protein</fullName>
    </submittedName>
</protein>